<dbReference type="EMBL" id="JAHHHD010000027">
    <property type="protein sequence ID" value="MBW4660902.1"/>
    <property type="molecule type" value="Genomic_DNA"/>
</dbReference>
<dbReference type="InterPro" id="IPR036249">
    <property type="entry name" value="Thioredoxin-like_sf"/>
</dbReference>
<reference evidence="2" key="1">
    <citation type="submission" date="2021-05" db="EMBL/GenBank/DDBJ databases">
        <authorList>
            <person name="Pietrasiak N."/>
            <person name="Ward R."/>
            <person name="Stajich J.E."/>
            <person name="Kurbessoian T."/>
        </authorList>
    </citation>
    <scope>NUCLEOTIDE SEQUENCE</scope>
    <source>
        <strain evidence="2">UHER 2000/2452</strain>
    </source>
</reference>
<dbReference type="InterPro" id="IPR047262">
    <property type="entry name" value="PRX-like1"/>
</dbReference>
<accession>A0A951QDN8</accession>
<name>A0A951QDN8_9CYAN</name>
<dbReference type="InterPro" id="IPR000866">
    <property type="entry name" value="AhpC/TSA"/>
</dbReference>
<reference evidence="2" key="2">
    <citation type="journal article" date="2022" name="Microbiol. Resour. Announc.">
        <title>Metagenome Sequencing to Explore Phylogenomics of Terrestrial Cyanobacteria.</title>
        <authorList>
            <person name="Ward R.D."/>
            <person name="Stajich J.E."/>
            <person name="Johansen J.R."/>
            <person name="Huntemann M."/>
            <person name="Clum A."/>
            <person name="Foster B."/>
            <person name="Foster B."/>
            <person name="Roux S."/>
            <person name="Palaniappan K."/>
            <person name="Varghese N."/>
            <person name="Mukherjee S."/>
            <person name="Reddy T.B.K."/>
            <person name="Daum C."/>
            <person name="Copeland A."/>
            <person name="Chen I.A."/>
            <person name="Ivanova N.N."/>
            <person name="Kyrpides N.C."/>
            <person name="Shapiro N."/>
            <person name="Eloe-Fadrosh E.A."/>
            <person name="Pietrasiak N."/>
        </authorList>
    </citation>
    <scope>NUCLEOTIDE SEQUENCE</scope>
    <source>
        <strain evidence="2">UHER 2000/2452</strain>
    </source>
</reference>
<proteinExistence type="predicted"/>
<dbReference type="InterPro" id="IPR013766">
    <property type="entry name" value="Thioredoxin_domain"/>
</dbReference>
<dbReference type="PANTHER" id="PTHR43640">
    <property type="entry name" value="OS07G0260300 PROTEIN"/>
    <property type="match status" value="1"/>
</dbReference>
<dbReference type="GO" id="GO:0016491">
    <property type="term" value="F:oxidoreductase activity"/>
    <property type="evidence" value="ECO:0007669"/>
    <property type="project" value="InterPro"/>
</dbReference>
<dbReference type="Pfam" id="PF00578">
    <property type="entry name" value="AhpC-TSA"/>
    <property type="match status" value="1"/>
</dbReference>
<gene>
    <name evidence="2" type="ORF">KME15_19685</name>
</gene>
<dbReference type="GO" id="GO:0016209">
    <property type="term" value="F:antioxidant activity"/>
    <property type="evidence" value="ECO:0007669"/>
    <property type="project" value="InterPro"/>
</dbReference>
<dbReference type="CDD" id="cd02969">
    <property type="entry name" value="PRX_like1"/>
    <property type="match status" value="1"/>
</dbReference>
<dbReference type="Proteomes" id="UP000757435">
    <property type="component" value="Unassembled WGS sequence"/>
</dbReference>
<protein>
    <submittedName>
        <fullName evidence="2">Thioredoxin family protein</fullName>
    </submittedName>
</protein>
<dbReference type="AlphaFoldDB" id="A0A951QDN8"/>
<dbReference type="PROSITE" id="PS51352">
    <property type="entry name" value="THIOREDOXIN_2"/>
    <property type="match status" value="1"/>
</dbReference>
<dbReference type="SUPFAM" id="SSF52833">
    <property type="entry name" value="Thioredoxin-like"/>
    <property type="match status" value="1"/>
</dbReference>
<evidence type="ECO:0000313" key="3">
    <source>
        <dbReference type="Proteomes" id="UP000757435"/>
    </source>
</evidence>
<dbReference type="PANTHER" id="PTHR43640:SF1">
    <property type="entry name" value="THIOREDOXIN-DEPENDENT PEROXIREDOXIN"/>
    <property type="match status" value="1"/>
</dbReference>
<evidence type="ECO:0000313" key="2">
    <source>
        <dbReference type="EMBL" id="MBW4660902.1"/>
    </source>
</evidence>
<feature type="domain" description="Thioredoxin" evidence="1">
    <location>
        <begin position="5"/>
        <end position="160"/>
    </location>
</feature>
<dbReference type="Gene3D" id="3.40.30.10">
    <property type="entry name" value="Glutaredoxin"/>
    <property type="match status" value="1"/>
</dbReference>
<comment type="caution">
    <text evidence="2">The sequence shown here is derived from an EMBL/GenBank/DDBJ whole genome shotgun (WGS) entry which is preliminary data.</text>
</comment>
<organism evidence="2 3">
    <name type="scientific">Drouetiella hepatica Uher 2000/2452</name>
    <dbReference type="NCBI Taxonomy" id="904376"/>
    <lineage>
        <taxon>Bacteria</taxon>
        <taxon>Bacillati</taxon>
        <taxon>Cyanobacteriota</taxon>
        <taxon>Cyanophyceae</taxon>
        <taxon>Oculatellales</taxon>
        <taxon>Oculatellaceae</taxon>
        <taxon>Drouetiella</taxon>
    </lineage>
</organism>
<sequence length="180" mass="20754">MDISTPIGRYAPDFELPGTDHSVHHLTRYLEKFRSVGVVMMSNRSPCVRLYLDRLKQIQADFQDQEFTLVAINGNDDQRYPEEGFEAMKAFAAEHQLNFPYLRDLTQDVMRSFGAERTPEVYLLDRPSIIRYRGAIDDNPQNPQDIHAHYLREAIAQLLAEQEIPVSSTPPVGCSVKWRM</sequence>
<evidence type="ECO:0000259" key="1">
    <source>
        <dbReference type="PROSITE" id="PS51352"/>
    </source>
</evidence>